<dbReference type="Pfam" id="PF00076">
    <property type="entry name" value="RRM_1"/>
    <property type="match status" value="1"/>
</dbReference>
<evidence type="ECO:0000256" key="1">
    <source>
        <dbReference type="ARBA" id="ARBA00022737"/>
    </source>
</evidence>
<comment type="caution">
    <text evidence="5">The sequence shown here is derived from an EMBL/GenBank/DDBJ whole genome shotgun (WGS) entry which is preliminary data.</text>
</comment>
<feature type="domain" description="RRM" evidence="4">
    <location>
        <begin position="172"/>
        <end position="245"/>
    </location>
</feature>
<dbReference type="SMART" id="SM00360">
    <property type="entry name" value="RRM"/>
    <property type="match status" value="1"/>
</dbReference>
<dbReference type="GO" id="GO:0003723">
    <property type="term" value="F:RNA binding"/>
    <property type="evidence" value="ECO:0007669"/>
    <property type="project" value="UniProtKB-UniRule"/>
</dbReference>
<dbReference type="SUPFAM" id="SSF54928">
    <property type="entry name" value="RNA-binding domain, RBD"/>
    <property type="match status" value="1"/>
</dbReference>
<evidence type="ECO:0000256" key="2">
    <source>
        <dbReference type="ARBA" id="ARBA00022884"/>
    </source>
</evidence>
<gene>
    <name evidence="5" type="ORF">HPP92_008028</name>
</gene>
<evidence type="ECO:0000313" key="5">
    <source>
        <dbReference type="EMBL" id="KAG0489217.1"/>
    </source>
</evidence>
<reference evidence="5 6" key="1">
    <citation type="journal article" date="2020" name="Nat. Food">
        <title>A phased Vanilla planifolia genome enables genetic improvement of flavour and production.</title>
        <authorList>
            <person name="Hasing T."/>
            <person name="Tang H."/>
            <person name="Brym M."/>
            <person name="Khazi F."/>
            <person name="Huang T."/>
            <person name="Chambers A.H."/>
        </authorList>
    </citation>
    <scope>NUCLEOTIDE SEQUENCE [LARGE SCALE GENOMIC DNA]</scope>
    <source>
        <tissue evidence="5">Leaf</tissue>
    </source>
</reference>
<keyword evidence="2 3" id="KW-0694">RNA-binding</keyword>
<protein>
    <recommendedName>
        <fullName evidence="4">RRM domain-containing protein</fullName>
    </recommendedName>
</protein>
<evidence type="ECO:0000313" key="6">
    <source>
        <dbReference type="Proteomes" id="UP000636800"/>
    </source>
</evidence>
<dbReference type="PROSITE" id="PS50102">
    <property type="entry name" value="RRM"/>
    <property type="match status" value="1"/>
</dbReference>
<evidence type="ECO:0000259" key="4">
    <source>
        <dbReference type="PROSITE" id="PS50102"/>
    </source>
</evidence>
<dbReference type="FunFam" id="3.30.70.330:FF:000101">
    <property type="entry name" value="Protein MEI2-like 1"/>
    <property type="match status" value="1"/>
</dbReference>
<dbReference type="InterPro" id="IPR035979">
    <property type="entry name" value="RBD_domain_sf"/>
</dbReference>
<keyword evidence="1" id="KW-0677">Repeat</keyword>
<dbReference type="AlphaFoldDB" id="A0A835V8C7"/>
<dbReference type="InterPro" id="IPR000504">
    <property type="entry name" value="RRM_dom"/>
</dbReference>
<organism evidence="5 6">
    <name type="scientific">Vanilla planifolia</name>
    <name type="common">Vanilla</name>
    <dbReference type="NCBI Taxonomy" id="51239"/>
    <lineage>
        <taxon>Eukaryota</taxon>
        <taxon>Viridiplantae</taxon>
        <taxon>Streptophyta</taxon>
        <taxon>Embryophyta</taxon>
        <taxon>Tracheophyta</taxon>
        <taxon>Spermatophyta</taxon>
        <taxon>Magnoliopsida</taxon>
        <taxon>Liliopsida</taxon>
        <taxon>Asparagales</taxon>
        <taxon>Orchidaceae</taxon>
        <taxon>Vanilloideae</taxon>
        <taxon>Vanilleae</taxon>
        <taxon>Vanilla</taxon>
    </lineage>
</organism>
<name>A0A835V8C7_VANPL</name>
<keyword evidence="6" id="KW-1185">Reference proteome</keyword>
<dbReference type="Proteomes" id="UP000636800">
    <property type="component" value="Chromosome 3"/>
</dbReference>
<dbReference type="EMBL" id="JADCNL010000003">
    <property type="protein sequence ID" value="KAG0489217.1"/>
    <property type="molecule type" value="Genomic_DNA"/>
</dbReference>
<sequence length="365" mass="40884">MEQPSQTLLSEYFNTASMKANQKAGRSALGILSKCYSHHGSSDACHFSSSLPDLSHERYFGIRACSIYDTTSKSNELDKDIAIKDSFGDLDLQGVGKLLPDEGELFDGIMNDFNQAQYSNQVEQLEDCDLFNSGGEHPSRTLFVRSIDSNVDDSELRSLFEDNPSEKDMNQGTLVVFNLDPSISIDKLHQIFGVFGEVKEIRETPNKRHHKFIEYYDVRAAENALRSLNNCDIAGSIIKLEPSRPGGVRRNLKQQHLSLELEHDALRNYRHQVSSPLINSPPGNWSQFSSSVDDCSFRNYGHSSTLGSGSPINSKHLFPPRLSNSLKVGPIGKEQNRTTRSSLMFSKPENAIQLLSHSFQRMVVH</sequence>
<dbReference type="PANTHER" id="PTHR23189">
    <property type="entry name" value="RNA RECOGNITION MOTIF-CONTAINING"/>
    <property type="match status" value="1"/>
</dbReference>
<dbReference type="InterPro" id="IPR012677">
    <property type="entry name" value="Nucleotide-bd_a/b_plait_sf"/>
</dbReference>
<dbReference type="OrthoDB" id="418495at2759"/>
<accession>A0A835V8C7</accession>
<dbReference type="Gene3D" id="3.30.70.330">
    <property type="match status" value="1"/>
</dbReference>
<proteinExistence type="predicted"/>
<evidence type="ECO:0000256" key="3">
    <source>
        <dbReference type="PROSITE-ProRule" id="PRU00176"/>
    </source>
</evidence>
<dbReference type="CDD" id="cd12529">
    <property type="entry name" value="RRM2_MEI2_like"/>
    <property type="match status" value="1"/>
</dbReference>